<dbReference type="Proteomes" id="UP001306592">
    <property type="component" value="Unassembled WGS sequence"/>
</dbReference>
<protein>
    <submittedName>
        <fullName evidence="1">Uncharacterized protein</fullName>
    </submittedName>
</protein>
<evidence type="ECO:0000313" key="1">
    <source>
        <dbReference type="EMBL" id="MEI2683828.1"/>
    </source>
</evidence>
<sequence length="77" mass="8650">MAHSPPKPDKINGAETKTALHRTRLPFLDLKVFSVSDFYKPDRQPAPPLGLCGKTQTVKIEEDFSGFQFYGSLVDRL</sequence>
<reference evidence="1 2" key="1">
    <citation type="submission" date="2024-02" db="EMBL/GenBank/DDBJ databases">
        <title>First report Erwinia aphidicola in onion in Chile.</title>
        <authorList>
            <person name="Valenzuela M."/>
            <person name="Pena M."/>
            <person name="Dutta B."/>
        </authorList>
    </citation>
    <scope>NUCLEOTIDE SEQUENCE [LARGE SCALE GENOMIC DNA]</scope>
    <source>
        <strain evidence="1 2">QCJ3A</strain>
    </source>
</reference>
<comment type="caution">
    <text evidence="1">The sequence shown here is derived from an EMBL/GenBank/DDBJ whole genome shotgun (WGS) entry which is preliminary data.</text>
</comment>
<dbReference type="EMBL" id="JBANEI010000017">
    <property type="protein sequence ID" value="MEI2683828.1"/>
    <property type="molecule type" value="Genomic_DNA"/>
</dbReference>
<keyword evidence="2" id="KW-1185">Reference proteome</keyword>
<evidence type="ECO:0000313" key="2">
    <source>
        <dbReference type="Proteomes" id="UP001306592"/>
    </source>
</evidence>
<name>A0ABU8DLM2_ERWAP</name>
<gene>
    <name evidence="1" type="ORF">V8N49_19460</name>
</gene>
<proteinExistence type="predicted"/>
<dbReference type="RefSeq" id="WP_336203631.1">
    <property type="nucleotide sequence ID" value="NZ_JBANEI010000017.1"/>
</dbReference>
<accession>A0ABU8DLM2</accession>
<organism evidence="1 2">
    <name type="scientific">Erwinia aphidicola</name>
    <dbReference type="NCBI Taxonomy" id="68334"/>
    <lineage>
        <taxon>Bacteria</taxon>
        <taxon>Pseudomonadati</taxon>
        <taxon>Pseudomonadota</taxon>
        <taxon>Gammaproteobacteria</taxon>
        <taxon>Enterobacterales</taxon>
        <taxon>Erwiniaceae</taxon>
        <taxon>Erwinia</taxon>
    </lineage>
</organism>